<dbReference type="PROSITE" id="PS51450">
    <property type="entry name" value="LRR"/>
    <property type="match status" value="2"/>
</dbReference>
<dbReference type="OMA" id="DACALPC"/>
<dbReference type="Gene3D" id="3.80.10.10">
    <property type="entry name" value="Ribonuclease Inhibitor"/>
    <property type="match status" value="1"/>
</dbReference>
<dbReference type="Proteomes" id="UP000007014">
    <property type="component" value="Chromosome 19"/>
</dbReference>
<dbReference type="AlphaFoldDB" id="M1UX49"/>
<dbReference type="STRING" id="280699.M1UX49"/>
<dbReference type="KEGG" id="cme:CYME_CMS391C"/>
<sequence length="292" mass="32770">MGNVLADCFGARSREASHPLHSRNEDESAQRWLQTGVASVQSIHWDRAVPQLLKHGERVRVLYARYGGVKTFPSSLLEHLRSLERLDLSENELVTVPAALLYALPRLWSLNLARNAIGDLHTTEHRANLSVQAQHEPDPVSGVKPTSPLQWLSLSDNRLPCVPDACRNIVFPCLRYLNLAGNHISSLPKWLSKSFPALEVLILSRNELQTLNIESLRGLQNLRQLCLDHNRLESLPVDLFIELGALQRLELEGNRGHLAEAPTAALSEMVGFTDFDQRRRQVQNKRLSATAS</sequence>
<dbReference type="SMART" id="SM00369">
    <property type="entry name" value="LRR_TYP"/>
    <property type="match status" value="6"/>
</dbReference>
<dbReference type="PANTHER" id="PTHR45712:SF22">
    <property type="entry name" value="INSULIN-LIKE GROWTH FACTOR-BINDING PROTEIN COMPLEX ACID LABILE SUBUNIT"/>
    <property type="match status" value="1"/>
</dbReference>
<proteinExistence type="predicted"/>
<dbReference type="Pfam" id="PF13855">
    <property type="entry name" value="LRR_8"/>
    <property type="match status" value="2"/>
</dbReference>
<keyword evidence="4" id="KW-1185">Reference proteome</keyword>
<name>M1UX49_CYAM1</name>
<dbReference type="OrthoDB" id="676979at2759"/>
<dbReference type="GO" id="GO:0005615">
    <property type="term" value="C:extracellular space"/>
    <property type="evidence" value="ECO:0007669"/>
    <property type="project" value="TreeGrafter"/>
</dbReference>
<dbReference type="InterPro" id="IPR032675">
    <property type="entry name" value="LRR_dom_sf"/>
</dbReference>
<keyword evidence="2" id="KW-0677">Repeat</keyword>
<accession>M1UX49</accession>
<dbReference type="RefSeq" id="XP_005538997.1">
    <property type="nucleotide sequence ID" value="XM_005538940.1"/>
</dbReference>
<gene>
    <name evidence="3" type="ORF">CYME_CMS391C</name>
</gene>
<evidence type="ECO:0000313" key="3">
    <source>
        <dbReference type="EMBL" id="BAM82961.1"/>
    </source>
</evidence>
<evidence type="ECO:0000313" key="4">
    <source>
        <dbReference type="Proteomes" id="UP000007014"/>
    </source>
</evidence>
<dbReference type="GeneID" id="16997390"/>
<dbReference type="InterPro" id="IPR001611">
    <property type="entry name" value="Leu-rich_rpt"/>
</dbReference>
<keyword evidence="1" id="KW-0433">Leucine-rich repeat</keyword>
<dbReference type="SMART" id="SM00364">
    <property type="entry name" value="LRR_BAC"/>
    <property type="match status" value="4"/>
</dbReference>
<keyword evidence="3" id="KW-0675">Receptor</keyword>
<dbReference type="PANTHER" id="PTHR45712">
    <property type="entry name" value="AGAP008170-PA"/>
    <property type="match status" value="1"/>
</dbReference>
<dbReference type="Gramene" id="CMS391CT">
    <property type="protein sequence ID" value="CMS391CT"/>
    <property type="gene ID" value="CMS391C"/>
</dbReference>
<dbReference type="eggNOG" id="KOG0619">
    <property type="taxonomic scope" value="Eukaryota"/>
</dbReference>
<protein>
    <submittedName>
        <fullName evidence="3">Similar to leucine-rich repeat-containing G protein-coupled receptor</fullName>
    </submittedName>
</protein>
<organism evidence="3 4">
    <name type="scientific">Cyanidioschyzon merolae (strain NIES-3377 / 10D)</name>
    <name type="common">Unicellular red alga</name>
    <dbReference type="NCBI Taxonomy" id="280699"/>
    <lineage>
        <taxon>Eukaryota</taxon>
        <taxon>Rhodophyta</taxon>
        <taxon>Bangiophyceae</taxon>
        <taxon>Cyanidiales</taxon>
        <taxon>Cyanidiaceae</taxon>
        <taxon>Cyanidioschyzon</taxon>
    </lineage>
</organism>
<dbReference type="InterPro" id="IPR003591">
    <property type="entry name" value="Leu-rich_rpt_typical-subtyp"/>
</dbReference>
<reference evidence="3 4" key="2">
    <citation type="journal article" date="2007" name="BMC Biol.">
        <title>A 100%-complete sequence reveals unusually simple genomic features in the hot-spring red alga Cyanidioschyzon merolae.</title>
        <authorList>
            <person name="Nozaki H."/>
            <person name="Takano H."/>
            <person name="Misumi O."/>
            <person name="Terasawa K."/>
            <person name="Matsuzaki M."/>
            <person name="Maruyama S."/>
            <person name="Nishida K."/>
            <person name="Yagisawa F."/>
            <person name="Yoshida Y."/>
            <person name="Fujiwara T."/>
            <person name="Takio S."/>
            <person name="Tamura K."/>
            <person name="Chung S.J."/>
            <person name="Nakamura S."/>
            <person name="Kuroiwa H."/>
            <person name="Tanaka K."/>
            <person name="Sato N."/>
            <person name="Kuroiwa T."/>
        </authorList>
    </citation>
    <scope>NUCLEOTIDE SEQUENCE [LARGE SCALE GENOMIC DNA]</scope>
    <source>
        <strain evidence="3 4">10D</strain>
    </source>
</reference>
<dbReference type="HOGENOM" id="CLU_954278_0_0_1"/>
<dbReference type="EMBL" id="AP006501">
    <property type="protein sequence ID" value="BAM82961.1"/>
    <property type="molecule type" value="Genomic_DNA"/>
</dbReference>
<dbReference type="SUPFAM" id="SSF52047">
    <property type="entry name" value="RNI-like"/>
    <property type="match status" value="1"/>
</dbReference>
<dbReference type="InterPro" id="IPR050333">
    <property type="entry name" value="SLRP"/>
</dbReference>
<evidence type="ECO:0000256" key="2">
    <source>
        <dbReference type="ARBA" id="ARBA00022737"/>
    </source>
</evidence>
<evidence type="ECO:0000256" key="1">
    <source>
        <dbReference type="ARBA" id="ARBA00022614"/>
    </source>
</evidence>
<reference evidence="3 4" key="1">
    <citation type="journal article" date="2004" name="Nature">
        <title>Genome sequence of the ultrasmall unicellular red alga Cyanidioschyzon merolae 10D.</title>
        <authorList>
            <person name="Matsuzaki M."/>
            <person name="Misumi O."/>
            <person name="Shin-i T."/>
            <person name="Maruyama S."/>
            <person name="Takahara M."/>
            <person name="Miyagishima S."/>
            <person name="Mori T."/>
            <person name="Nishida K."/>
            <person name="Yagisawa F."/>
            <person name="Nishida K."/>
            <person name="Yoshida Y."/>
            <person name="Nishimura Y."/>
            <person name="Nakao S."/>
            <person name="Kobayashi T."/>
            <person name="Momoyama Y."/>
            <person name="Higashiyama T."/>
            <person name="Minoda A."/>
            <person name="Sano M."/>
            <person name="Nomoto H."/>
            <person name="Oishi K."/>
            <person name="Hayashi H."/>
            <person name="Ohta F."/>
            <person name="Nishizaka S."/>
            <person name="Haga S."/>
            <person name="Miura S."/>
            <person name="Morishita T."/>
            <person name="Kabeya Y."/>
            <person name="Terasawa K."/>
            <person name="Suzuki Y."/>
            <person name="Ishii Y."/>
            <person name="Asakawa S."/>
            <person name="Takano H."/>
            <person name="Ohta N."/>
            <person name="Kuroiwa H."/>
            <person name="Tanaka K."/>
            <person name="Shimizu N."/>
            <person name="Sugano S."/>
            <person name="Sato N."/>
            <person name="Nozaki H."/>
            <person name="Ogasawara N."/>
            <person name="Kohara Y."/>
            <person name="Kuroiwa T."/>
        </authorList>
    </citation>
    <scope>NUCLEOTIDE SEQUENCE [LARGE SCALE GENOMIC DNA]</scope>
    <source>
        <strain evidence="3 4">10D</strain>
    </source>
</reference>